<dbReference type="Pfam" id="PF05621">
    <property type="entry name" value="TniB"/>
    <property type="match status" value="1"/>
</dbReference>
<evidence type="ECO:0000313" key="1">
    <source>
        <dbReference type="EMBL" id="SBW83721.1"/>
    </source>
</evidence>
<dbReference type="Gene3D" id="3.40.50.300">
    <property type="entry name" value="P-loop containing nucleotide triphosphate hydrolases"/>
    <property type="match status" value="1"/>
</dbReference>
<evidence type="ECO:0000313" key="2">
    <source>
        <dbReference type="EMBL" id="SBW84037.1"/>
    </source>
</evidence>
<dbReference type="EMBL" id="LT599584">
    <property type="protein sequence ID" value="SBW84037.1"/>
    <property type="molecule type" value="Genomic_DNA"/>
</dbReference>
<proteinExistence type="predicted"/>
<dbReference type="EMBL" id="LT599583">
    <property type="protein sequence ID" value="SBW83721.1"/>
    <property type="molecule type" value="Genomic_DNA"/>
</dbReference>
<name>A0A1D3K6U2_PSEVE</name>
<protein>
    <submittedName>
        <fullName evidence="1">TniB protein</fullName>
    </submittedName>
</protein>
<dbReference type="Proteomes" id="UP000245431">
    <property type="component" value="Chromosome PVE_r1"/>
</dbReference>
<dbReference type="Proteomes" id="UP000245431">
    <property type="component" value="Chromosome PVE_r2"/>
</dbReference>
<accession>A0A1D3K6U2</accession>
<evidence type="ECO:0000313" key="3">
    <source>
        <dbReference type="Proteomes" id="UP000245431"/>
    </source>
</evidence>
<dbReference type="SUPFAM" id="SSF52540">
    <property type="entry name" value="P-loop containing nucleoside triphosphate hydrolases"/>
    <property type="match status" value="1"/>
</dbReference>
<gene>
    <name evidence="1" type="ORF">PVE_R1G5841</name>
    <name evidence="2" type="ORF">PVE_R2G0007</name>
</gene>
<dbReference type="RefSeq" id="WP_026139806.1">
    <property type="nucleotide sequence ID" value="NZ_AOUH01000006.1"/>
</dbReference>
<organism evidence="2 3">
    <name type="scientific">Pseudomonas veronii 1YdBTEX2</name>
    <dbReference type="NCBI Taxonomy" id="1295141"/>
    <lineage>
        <taxon>Bacteria</taxon>
        <taxon>Pseudomonadati</taxon>
        <taxon>Pseudomonadota</taxon>
        <taxon>Gammaproteobacteria</taxon>
        <taxon>Pseudomonadales</taxon>
        <taxon>Pseudomonadaceae</taxon>
        <taxon>Pseudomonas</taxon>
    </lineage>
</organism>
<dbReference type="AlphaFoldDB" id="A0A1D3K6U2"/>
<dbReference type="InterPro" id="IPR008868">
    <property type="entry name" value="TniB"/>
</dbReference>
<sequence length="296" mass="33554">MANYSHLHPEALKLIERDAESRIIWISNRRWIGYPQAAAILKKLDRLLVHPRQTRMPNMLIVGNTNNGKSNLVDKFVGRNLPDENPCGEHIVCPVLKIETPPSPTEASIYSEILGKLFERDPASSTNAKRMRVIKVLREIQLKILVIDDLHNMLAGTSVRQQQSLNMLKYLGNELQISIVGCGTGDLLRAVSIDPQIQNRFPPEFLPKWEMNKEFLQLLMSFERLLPLRQQSALHERPLAAKALSMCEGYIGELSMLLNSSAEYAIESGEERITAEIMNNCGYLPPSERTRMASRI</sequence>
<reference evidence="2" key="1">
    <citation type="submission" date="2016-07" db="EMBL/GenBank/DDBJ databases">
        <authorList>
            <person name="Bertelli C."/>
        </authorList>
    </citation>
    <scope>NUCLEOTIDE SEQUENCE</scope>
    <source>
        <strain evidence="2">1YdBTEX2</strain>
    </source>
</reference>
<reference evidence="3" key="2">
    <citation type="submission" date="2016-07" db="EMBL/GenBank/DDBJ databases">
        <authorList>
            <person name="Florea S."/>
            <person name="Webb J.S."/>
            <person name="Jaromczyk J."/>
            <person name="Schardl C.L."/>
        </authorList>
    </citation>
    <scope>NUCLEOTIDE SEQUENCE [LARGE SCALE GENOMIC DNA]</scope>
    <source>
        <strain evidence="3">1YdBTEX2</strain>
    </source>
</reference>
<dbReference type="InterPro" id="IPR027417">
    <property type="entry name" value="P-loop_NTPase"/>
</dbReference>